<feature type="transmembrane region" description="Helical" evidence="1">
    <location>
        <begin position="6"/>
        <end position="30"/>
    </location>
</feature>
<dbReference type="EMBL" id="WUAV01000005">
    <property type="protein sequence ID" value="KAF1755337.1"/>
    <property type="molecule type" value="Genomic_DNA"/>
</dbReference>
<evidence type="ECO:0000313" key="2">
    <source>
        <dbReference type="EMBL" id="KAF1755337.1"/>
    </source>
</evidence>
<organism evidence="2 3">
    <name type="scientific">Caenorhabditis remanei</name>
    <name type="common">Caenorhabditis vulgaris</name>
    <dbReference type="NCBI Taxonomy" id="31234"/>
    <lineage>
        <taxon>Eukaryota</taxon>
        <taxon>Metazoa</taxon>
        <taxon>Ecdysozoa</taxon>
        <taxon>Nematoda</taxon>
        <taxon>Chromadorea</taxon>
        <taxon>Rhabditida</taxon>
        <taxon>Rhabditina</taxon>
        <taxon>Rhabditomorpha</taxon>
        <taxon>Rhabditoidea</taxon>
        <taxon>Rhabditidae</taxon>
        <taxon>Peloderinae</taxon>
        <taxon>Caenorhabditis</taxon>
    </lineage>
</organism>
<evidence type="ECO:0000313" key="3">
    <source>
        <dbReference type="Proteomes" id="UP000483820"/>
    </source>
</evidence>
<dbReference type="RefSeq" id="XP_003105335.2">
    <property type="nucleotide sequence ID" value="XM_003105287.2"/>
</dbReference>
<evidence type="ECO:0000256" key="1">
    <source>
        <dbReference type="SAM" id="Phobius"/>
    </source>
</evidence>
<accession>A0A6A5GJ99</accession>
<feature type="transmembrane region" description="Helical" evidence="1">
    <location>
        <begin position="265"/>
        <end position="282"/>
    </location>
</feature>
<sequence length="313" mass="36178">MRTLLPAQIIFSILTVFCIVFDATLLFCVILKRWKNELKGPFFYIVFMTSYGITSKICELFMVDSWALSDILEVSYQGYRDWIGEEVTLLFTFSYLGPLFLNWLMTFHRISIFFAPIKSASWFSEKNIFAYSSMISATILTWLLIPYFSDCTLNFNALTSRVESACAPGRHPITLFQNKYLIYVPLASMVVNSTMVLYLKISRKLWKPTGPVLVSQSHVKRENVMIRQALFIGSYLSVYEILYLHLRLYPEHFESLPLEFQSISYDLRLFAIGSINFIVYFVETKTTRNLVLSTLGWSKTNKIGLVPTIASRS</sequence>
<dbReference type="PANTHER" id="PTHR23018:SF5">
    <property type="entry name" value="G_PROTEIN_RECEP_F1_2 DOMAIN-CONTAINING PROTEIN"/>
    <property type="match status" value="1"/>
</dbReference>
<dbReference type="KEGG" id="crq:GCK72_021906"/>
<feature type="transmembrane region" description="Helical" evidence="1">
    <location>
        <begin position="128"/>
        <end position="148"/>
    </location>
</feature>
<dbReference type="CTD" id="9816679"/>
<feature type="transmembrane region" description="Helical" evidence="1">
    <location>
        <begin position="224"/>
        <end position="245"/>
    </location>
</feature>
<dbReference type="InterPro" id="IPR005047">
    <property type="entry name" value="7TM_GPCR_serpentine_rcpt_Srxa"/>
</dbReference>
<keyword evidence="1" id="KW-1133">Transmembrane helix</keyword>
<dbReference type="PANTHER" id="PTHR23018">
    <property type="entry name" value="SERPENTINE RECEPTOR, CLASS XA-RELATED"/>
    <property type="match status" value="1"/>
</dbReference>
<dbReference type="AlphaFoldDB" id="A0A6A5GJ99"/>
<dbReference type="GeneID" id="9816679"/>
<keyword evidence="1" id="KW-0812">Transmembrane</keyword>
<feature type="transmembrane region" description="Helical" evidence="1">
    <location>
        <begin position="87"/>
        <end position="107"/>
    </location>
</feature>
<dbReference type="Proteomes" id="UP000483820">
    <property type="component" value="Chromosome V"/>
</dbReference>
<feature type="transmembrane region" description="Helical" evidence="1">
    <location>
        <begin position="42"/>
        <end position="67"/>
    </location>
</feature>
<evidence type="ECO:0008006" key="4">
    <source>
        <dbReference type="Google" id="ProtNLM"/>
    </source>
</evidence>
<name>A0A6A5GJ99_CAERE</name>
<keyword evidence="1" id="KW-0472">Membrane</keyword>
<proteinExistence type="predicted"/>
<dbReference type="Pfam" id="PF03383">
    <property type="entry name" value="Serpentine_r_xa"/>
    <property type="match status" value="1"/>
</dbReference>
<reference evidence="2 3" key="1">
    <citation type="submission" date="2019-12" db="EMBL/GenBank/DDBJ databases">
        <title>Chromosome-level assembly of the Caenorhabditis remanei genome.</title>
        <authorList>
            <person name="Teterina A.A."/>
            <person name="Willis J.H."/>
            <person name="Phillips P.C."/>
        </authorList>
    </citation>
    <scope>NUCLEOTIDE SEQUENCE [LARGE SCALE GENOMIC DNA]</scope>
    <source>
        <strain evidence="2 3">PX506</strain>
        <tissue evidence="2">Whole organism</tissue>
    </source>
</reference>
<protein>
    <recommendedName>
        <fullName evidence="4">Serpentine receptor class gamma</fullName>
    </recommendedName>
</protein>
<comment type="caution">
    <text evidence="2">The sequence shown here is derived from an EMBL/GenBank/DDBJ whole genome shotgun (WGS) entry which is preliminary data.</text>
</comment>
<feature type="transmembrane region" description="Helical" evidence="1">
    <location>
        <begin position="180"/>
        <end position="199"/>
    </location>
</feature>
<gene>
    <name evidence="2" type="ORF">GCK72_021906</name>
</gene>